<dbReference type="Proteomes" id="UP001222325">
    <property type="component" value="Unassembled WGS sequence"/>
</dbReference>
<comment type="caution">
    <text evidence="1">The sequence shown here is derived from an EMBL/GenBank/DDBJ whole genome shotgun (WGS) entry which is preliminary data.</text>
</comment>
<name>A0AAD6XYB5_9AGAR</name>
<gene>
    <name evidence="1" type="ORF">B0H15DRAFT_796168</name>
</gene>
<keyword evidence="2" id="KW-1185">Reference proteome</keyword>
<protein>
    <submittedName>
        <fullName evidence="1">Uncharacterized protein</fullName>
    </submittedName>
</protein>
<proteinExistence type="predicted"/>
<dbReference type="EMBL" id="JARJCN010000004">
    <property type="protein sequence ID" value="KAJ7101347.1"/>
    <property type="molecule type" value="Genomic_DNA"/>
</dbReference>
<evidence type="ECO:0000313" key="1">
    <source>
        <dbReference type="EMBL" id="KAJ7101347.1"/>
    </source>
</evidence>
<accession>A0AAD6XYB5</accession>
<evidence type="ECO:0000313" key="2">
    <source>
        <dbReference type="Proteomes" id="UP001222325"/>
    </source>
</evidence>
<reference evidence="1" key="1">
    <citation type="submission" date="2023-03" db="EMBL/GenBank/DDBJ databases">
        <title>Massive genome expansion in bonnet fungi (Mycena s.s.) driven by repeated elements and novel gene families across ecological guilds.</title>
        <authorList>
            <consortium name="Lawrence Berkeley National Laboratory"/>
            <person name="Harder C.B."/>
            <person name="Miyauchi S."/>
            <person name="Viragh M."/>
            <person name="Kuo A."/>
            <person name="Thoen E."/>
            <person name="Andreopoulos B."/>
            <person name="Lu D."/>
            <person name="Skrede I."/>
            <person name="Drula E."/>
            <person name="Henrissat B."/>
            <person name="Morin E."/>
            <person name="Kohler A."/>
            <person name="Barry K."/>
            <person name="LaButti K."/>
            <person name="Morin E."/>
            <person name="Salamov A."/>
            <person name="Lipzen A."/>
            <person name="Mereny Z."/>
            <person name="Hegedus B."/>
            <person name="Baldrian P."/>
            <person name="Stursova M."/>
            <person name="Weitz H."/>
            <person name="Taylor A."/>
            <person name="Grigoriev I.V."/>
            <person name="Nagy L.G."/>
            <person name="Martin F."/>
            <person name="Kauserud H."/>
        </authorList>
    </citation>
    <scope>NUCLEOTIDE SEQUENCE</scope>
    <source>
        <strain evidence="1">CBHHK173m</strain>
    </source>
</reference>
<dbReference type="AlphaFoldDB" id="A0AAD6XYB5"/>
<organism evidence="1 2">
    <name type="scientific">Mycena belliarum</name>
    <dbReference type="NCBI Taxonomy" id="1033014"/>
    <lineage>
        <taxon>Eukaryota</taxon>
        <taxon>Fungi</taxon>
        <taxon>Dikarya</taxon>
        <taxon>Basidiomycota</taxon>
        <taxon>Agaricomycotina</taxon>
        <taxon>Agaricomycetes</taxon>
        <taxon>Agaricomycetidae</taxon>
        <taxon>Agaricales</taxon>
        <taxon>Marasmiineae</taxon>
        <taxon>Mycenaceae</taxon>
        <taxon>Mycena</taxon>
    </lineage>
</organism>
<sequence length="328" mass="36566">MKDTWLRPLWRILGDSAFVAARPYPRAQADAILTYEKVIAIIERDVGSSELVFRAALRVPLPPAIPYELELIQKPTYQSLIHSVAPADFKRAVVDIAKTIIELRDVDLCFPAITPDRMLFQHQQLSAGRPCGFILDLDPLAMSSSLTDCAGQHHDPRALRLAAYDLAAAPHLPSSSGLAPRHALEALFNVLVWFCTYTRFDDEGRLTPVRGAPYSGIWLNPTGSALVSNRASHEYATFLQSRRAFMWAPGGGRKDVLLDGCGGKTEKAPMPDSMEALREDWVKPLWRMVSEAHFFARWREGEDGFDWATLGGQFTVERFMAVLSPEAT</sequence>